<feature type="transmembrane region" description="Helical" evidence="10">
    <location>
        <begin position="349"/>
        <end position="372"/>
    </location>
</feature>
<evidence type="ECO:0000256" key="6">
    <source>
        <dbReference type="ARBA" id="ARBA00022692"/>
    </source>
</evidence>
<evidence type="ECO:0000256" key="7">
    <source>
        <dbReference type="ARBA" id="ARBA00022989"/>
    </source>
</evidence>
<dbReference type="Proteomes" id="UP000719942">
    <property type="component" value="Unassembled WGS sequence"/>
</dbReference>
<dbReference type="PANTHER" id="PTHR43823:SF3">
    <property type="entry name" value="MULTIDRUG EXPORT PROTEIN MEPA"/>
    <property type="match status" value="1"/>
</dbReference>
<feature type="transmembrane region" description="Helical" evidence="10">
    <location>
        <begin position="408"/>
        <end position="426"/>
    </location>
</feature>
<feature type="transmembrane region" description="Helical" evidence="10">
    <location>
        <begin position="384"/>
        <end position="402"/>
    </location>
</feature>
<keyword evidence="9" id="KW-0046">Antibiotic resistance</keyword>
<feature type="transmembrane region" description="Helical" evidence="10">
    <location>
        <begin position="9"/>
        <end position="30"/>
    </location>
</feature>
<feature type="transmembrane region" description="Helical" evidence="10">
    <location>
        <begin position="85"/>
        <end position="108"/>
    </location>
</feature>
<evidence type="ECO:0000256" key="4">
    <source>
        <dbReference type="ARBA" id="ARBA00022448"/>
    </source>
</evidence>
<evidence type="ECO:0000256" key="5">
    <source>
        <dbReference type="ARBA" id="ARBA00022475"/>
    </source>
</evidence>
<name>A0ABS7DNA5_9FIRM</name>
<feature type="transmembrane region" description="Helical" evidence="10">
    <location>
        <begin position="161"/>
        <end position="181"/>
    </location>
</feature>
<dbReference type="InterPro" id="IPR045070">
    <property type="entry name" value="MATE_MepA-like"/>
</dbReference>
<proteinExistence type="inferred from homology"/>
<keyword evidence="7 10" id="KW-1133">Transmembrane helix</keyword>
<evidence type="ECO:0000256" key="10">
    <source>
        <dbReference type="SAM" id="Phobius"/>
    </source>
</evidence>
<reference evidence="11 12" key="1">
    <citation type="submission" date="2021-03" db="EMBL/GenBank/DDBJ databases">
        <title>Caproiciproducens sp. nov. isolated from feces of cow.</title>
        <authorList>
            <person name="Choi J.-Y."/>
        </authorList>
    </citation>
    <scope>NUCLEOTIDE SEQUENCE [LARGE SCALE GENOMIC DNA]</scope>
    <source>
        <strain evidence="11 12">AGMB10547</strain>
    </source>
</reference>
<comment type="caution">
    <text evidence="11">The sequence shown here is derived from an EMBL/GenBank/DDBJ whole genome shotgun (WGS) entry which is preliminary data.</text>
</comment>
<dbReference type="EMBL" id="JAGFNZ010000002">
    <property type="protein sequence ID" value="MBW7572773.1"/>
    <property type="molecule type" value="Genomic_DNA"/>
</dbReference>
<evidence type="ECO:0000256" key="3">
    <source>
        <dbReference type="ARBA" id="ARBA00022106"/>
    </source>
</evidence>
<comment type="subcellular location">
    <subcellularLocation>
        <location evidence="1">Cell membrane</location>
        <topology evidence="1">Multi-pass membrane protein</topology>
    </subcellularLocation>
</comment>
<evidence type="ECO:0000313" key="12">
    <source>
        <dbReference type="Proteomes" id="UP000719942"/>
    </source>
</evidence>
<sequence length="441" mass="47670">MKEGSVKKALAVLGLPTIIGLMVTGLYNFVDSFFVAQLGTLPMSAISIVYPLVTLVPGIALLFGNGGAAFISELLGAGEKEKADIVLSSTLFYCFLASVASLGLLFFLNPLLKLMGASPAVLPIASDYAFIIILSFLFQIPSICLMNLVRAEGAVMLSTASQLGGSILNIILDPIFIWPLGMGVRGAAIATGISQFVSFTILIPFYLLKKSYLNLSLKNIRFEWWIIRPIWKVGFPIFTINLFQSLSISAMNVAAAAYGDFAVAGIGIVNRLIGISTFAITGFSRGYQTLTAFNYGAKNFHRIRLANKTAYEWAVLFGVLVSALQIFFAKNLVGLFSTDSQVVAVGMQALFANSLLFFLYGFEAIATVYLLCIRHETAGFVLSIGRQGLFFLPILFAASRFFGLTGIYYSQAAADLVTTAAALIILHKIRHTEQNTVRAAL</sequence>
<evidence type="ECO:0000256" key="1">
    <source>
        <dbReference type="ARBA" id="ARBA00004651"/>
    </source>
</evidence>
<evidence type="ECO:0000256" key="2">
    <source>
        <dbReference type="ARBA" id="ARBA00008417"/>
    </source>
</evidence>
<protein>
    <recommendedName>
        <fullName evidence="3">Multidrug export protein MepA</fullName>
    </recommendedName>
</protein>
<feature type="transmembrane region" description="Helical" evidence="10">
    <location>
        <begin position="128"/>
        <end position="149"/>
    </location>
</feature>
<evidence type="ECO:0000256" key="8">
    <source>
        <dbReference type="ARBA" id="ARBA00023136"/>
    </source>
</evidence>
<keyword evidence="6 10" id="KW-0812">Transmembrane</keyword>
<dbReference type="NCBIfam" id="TIGR00797">
    <property type="entry name" value="matE"/>
    <property type="match status" value="1"/>
</dbReference>
<keyword evidence="5" id="KW-1003">Cell membrane</keyword>
<accession>A0ABS7DNA5</accession>
<feature type="transmembrane region" description="Helical" evidence="10">
    <location>
        <begin position="42"/>
        <end position="64"/>
    </location>
</feature>
<dbReference type="InterPro" id="IPR051327">
    <property type="entry name" value="MATE_MepA_subfamily"/>
</dbReference>
<keyword evidence="8 10" id="KW-0472">Membrane</keyword>
<dbReference type="PIRSF" id="PIRSF006603">
    <property type="entry name" value="DinF"/>
    <property type="match status" value="1"/>
</dbReference>
<feature type="transmembrane region" description="Helical" evidence="10">
    <location>
        <begin position="229"/>
        <end position="255"/>
    </location>
</feature>
<evidence type="ECO:0000256" key="9">
    <source>
        <dbReference type="ARBA" id="ARBA00023251"/>
    </source>
</evidence>
<dbReference type="Pfam" id="PF01554">
    <property type="entry name" value="MatE"/>
    <property type="match status" value="2"/>
</dbReference>
<feature type="transmembrane region" description="Helical" evidence="10">
    <location>
        <begin position="187"/>
        <end position="208"/>
    </location>
</feature>
<comment type="similarity">
    <text evidence="2">Belongs to the multi antimicrobial extrusion (MATE) (TC 2.A.66.1) family. MepA subfamily.</text>
</comment>
<feature type="transmembrane region" description="Helical" evidence="10">
    <location>
        <begin position="310"/>
        <end position="329"/>
    </location>
</feature>
<dbReference type="CDD" id="cd13143">
    <property type="entry name" value="MATE_MepA_like"/>
    <property type="match status" value="1"/>
</dbReference>
<feature type="transmembrane region" description="Helical" evidence="10">
    <location>
        <begin position="261"/>
        <end position="283"/>
    </location>
</feature>
<organism evidence="11 12">
    <name type="scientific">Caproiciproducens faecalis</name>
    <dbReference type="NCBI Taxonomy" id="2820301"/>
    <lineage>
        <taxon>Bacteria</taxon>
        <taxon>Bacillati</taxon>
        <taxon>Bacillota</taxon>
        <taxon>Clostridia</taxon>
        <taxon>Eubacteriales</taxon>
        <taxon>Acutalibacteraceae</taxon>
        <taxon>Caproiciproducens</taxon>
    </lineage>
</organism>
<keyword evidence="4" id="KW-0813">Transport</keyword>
<evidence type="ECO:0000313" key="11">
    <source>
        <dbReference type="EMBL" id="MBW7572773.1"/>
    </source>
</evidence>
<dbReference type="InterPro" id="IPR002528">
    <property type="entry name" value="MATE_fam"/>
</dbReference>
<gene>
    <name evidence="11" type="ORF">J5W02_08085</name>
</gene>
<dbReference type="PANTHER" id="PTHR43823">
    <property type="entry name" value="SPORULATION PROTEIN YKVU"/>
    <property type="match status" value="1"/>
</dbReference>
<keyword evidence="12" id="KW-1185">Reference proteome</keyword>
<dbReference type="InterPro" id="IPR048279">
    <property type="entry name" value="MdtK-like"/>
</dbReference>